<dbReference type="KEGG" id="cceu:CBR64_10615"/>
<dbReference type="InterPro" id="IPR013785">
    <property type="entry name" value="Aldolase_TIM"/>
</dbReference>
<dbReference type="Gene3D" id="3.20.20.70">
    <property type="entry name" value="Aldolase class I"/>
    <property type="match status" value="1"/>
</dbReference>
<dbReference type="Proteomes" id="UP000196228">
    <property type="component" value="Chromosome"/>
</dbReference>
<dbReference type="Pfam" id="PF14508">
    <property type="entry name" value="GH97_N"/>
    <property type="match status" value="1"/>
</dbReference>
<dbReference type="GO" id="GO:0030246">
    <property type="term" value="F:carbohydrate binding"/>
    <property type="evidence" value="ECO:0007669"/>
    <property type="project" value="InterPro"/>
</dbReference>
<dbReference type="Pfam" id="PF10566">
    <property type="entry name" value="Glyco_hydro_97"/>
    <property type="match status" value="1"/>
</dbReference>
<dbReference type="InterPro" id="IPR029486">
    <property type="entry name" value="GH97_N"/>
</dbReference>
<proteinExistence type="predicted"/>
<dbReference type="EMBL" id="CP021383">
    <property type="protein sequence ID" value="ARU51871.1"/>
    <property type="molecule type" value="Genomic_DNA"/>
</dbReference>
<dbReference type="InterPro" id="IPR017853">
    <property type="entry name" value="GH"/>
</dbReference>
<accession>A0A1Y0HUP7</accession>
<dbReference type="PROSITE" id="PS51175">
    <property type="entry name" value="CBM6"/>
    <property type="match status" value="1"/>
</dbReference>
<evidence type="ECO:0000259" key="2">
    <source>
        <dbReference type="PROSITE" id="PS51175"/>
    </source>
</evidence>
<reference evidence="3 4" key="1">
    <citation type="submission" date="2017-05" db="EMBL/GenBank/DDBJ databases">
        <authorList>
            <person name="Song R."/>
            <person name="Chenine A.L."/>
            <person name="Ruprecht R.M."/>
        </authorList>
    </citation>
    <scope>NUCLEOTIDE SEQUENCE [LARGE SCALE GENOMIC DNA]</scope>
    <source>
        <strain evidence="3 4">PSBB019</strain>
    </source>
</reference>
<gene>
    <name evidence="3" type="ORF">CBR64_10615</name>
</gene>
<dbReference type="InterPro" id="IPR052720">
    <property type="entry name" value="Glycosyl_hydrolase_97"/>
</dbReference>
<dbReference type="InterPro" id="IPR005084">
    <property type="entry name" value="CBM6"/>
</dbReference>
<evidence type="ECO:0000313" key="4">
    <source>
        <dbReference type="Proteomes" id="UP000196228"/>
    </source>
</evidence>
<feature type="domain" description="CBM6" evidence="2">
    <location>
        <begin position="994"/>
        <end position="1128"/>
    </location>
</feature>
<keyword evidence="1" id="KW-0732">Signal</keyword>
<dbReference type="Gene3D" id="2.60.120.260">
    <property type="entry name" value="Galactose-binding domain-like"/>
    <property type="match status" value="1"/>
</dbReference>
<dbReference type="OrthoDB" id="9807519at2"/>
<organism evidence="3 4">
    <name type="scientific">Cellulosimicrobium cellulans</name>
    <name type="common">Arthrobacter luteus</name>
    <dbReference type="NCBI Taxonomy" id="1710"/>
    <lineage>
        <taxon>Bacteria</taxon>
        <taxon>Bacillati</taxon>
        <taxon>Actinomycetota</taxon>
        <taxon>Actinomycetes</taxon>
        <taxon>Micrococcales</taxon>
        <taxon>Promicromonosporaceae</taxon>
        <taxon>Cellulosimicrobium</taxon>
    </lineage>
</organism>
<name>A0A1Y0HUP7_CELCE</name>
<protein>
    <recommendedName>
        <fullName evidence="2">CBM6 domain-containing protein</fullName>
    </recommendedName>
</protein>
<dbReference type="AlphaFoldDB" id="A0A1Y0HUP7"/>
<dbReference type="PANTHER" id="PTHR35803:SF1">
    <property type="entry name" value="GLUCAN 1,4-ALPHA-GLUCOSIDASE SUSB"/>
    <property type="match status" value="1"/>
</dbReference>
<dbReference type="SUPFAM" id="SSF51445">
    <property type="entry name" value="(Trans)glycosidases"/>
    <property type="match status" value="1"/>
</dbReference>
<dbReference type="Pfam" id="PF14509">
    <property type="entry name" value="GH97_C"/>
    <property type="match status" value="1"/>
</dbReference>
<dbReference type="InterPro" id="IPR014718">
    <property type="entry name" value="GH-type_carb-bd"/>
</dbReference>
<sequence>MYRMSHDPTPPPPTARRRRGRLLSGAALALALVAPVGAATPALAAPGAPAALAAATAVDQIDGHEVSSPDGSLDLTVGVVDGRLTYDVVRDGTTTVVGASGLGLVLRGPDVDLTSGMTVESVERDEVDETWTPAWGTSSSVRNHANELTVHARHSSGLALDVVVRVFDDGVGFRYVLPRQDALAGGPFVVTAERTEFALPADLTAYFIRAGKDWNADEKHYKAAPVGEVPDAQTPLTLSRGDDLFLAVHEADLTNYASMTLVRGATPGTLVSELIALPDGTKAVLDAREKDVVTPWRTVQVGRAAGDLTESHLVQNLNPPCAVCDVDSDSDGTADTTDWIEAGTYTGVWWELQRRDTTWTAGAKHGATTARIKDYIDLAADAGARYVLAEGWNTNAGGSWTNQDFTTPMPDVDLDEVLRYGAEKGVGFVAHNETRGYVDYYDENLERIFSQYEEWGIHAIKTGYATRFQLGGVNRSHYDQEAVKHYQRVVEAAARHGISVNAHEAIKPTGKDRTWPNMMTGEGVAGMEQQNYMGANGNPPEQATILPFTRWIGGPADYTPGVLDVLWDPAKLNTRVQTTTTTQLALYTTFYSPLQMLADTPENYAKHPEAFEYLRGMPATWDESRVDAQIGDHVTTARRSGDAWYVGVVTDEVDRTLDVPLDMLDDGVTYVAEVWADAQDASWKGDPTAVEVTRSLVTSDDVLSASLVGAGGQAVRLRPATAEDLAGLAPYERARLDLAGAPEATFDPATGTVRVTAEVVNAGTTVAEAHLVLDGETVAGTTARVGGGQTRELSFTLDAADVSYAEHNELAVAGTDGTSGEPARAALLPYPDGAALEALVTAARADGDLDPATAGLLSTRVGALVAAAADADLGAAQRAAQSVRTVLLTRSTEQVGGPALAALDAAVAPWLGERVGLPLVLADLHAAEGAGELTESDAAAVRAPLAAAVRAATRDDDAAVGRALARAAGALATLPAGPAVETLDGLVAAQREELVLEAEAGTLSGGAITTTEHPGYTGTGFVRTLSREGAAFAVDVAGVAPGTTYEVSFRYANGMVVAPLDRQLSLTVDGVSSGPVPFPNLGQDAERWRRWGFSEPVRVTVGEGTTRVGLRYDRGDTGNVNVDHVRLVPDRGVVVGSSGGVVGTTADVRVEVQPRCLAGKAYVALRALNGEDVPVGLTLDLATAFGERTVSEVAPGASGYQSFATRARAVEATTAVVTAHGELGGEPVDARVAVDVPAVDCG</sequence>
<feature type="signal peptide" evidence="1">
    <location>
        <begin position="1"/>
        <end position="44"/>
    </location>
</feature>
<dbReference type="SUPFAM" id="SSF49785">
    <property type="entry name" value="Galactose-binding domain-like"/>
    <property type="match status" value="1"/>
</dbReference>
<dbReference type="Gene3D" id="2.70.98.10">
    <property type="match status" value="1"/>
</dbReference>
<dbReference type="InterPro" id="IPR008979">
    <property type="entry name" value="Galactose-bd-like_sf"/>
</dbReference>
<dbReference type="PANTHER" id="PTHR35803">
    <property type="entry name" value="GLUCAN 1,4-ALPHA-GLUCOSIDASE SUSB-RELATED"/>
    <property type="match status" value="1"/>
</dbReference>
<dbReference type="InterPro" id="IPR029483">
    <property type="entry name" value="GH97_C"/>
</dbReference>
<dbReference type="InterPro" id="IPR019563">
    <property type="entry name" value="GH97_catalytic"/>
</dbReference>
<evidence type="ECO:0000256" key="1">
    <source>
        <dbReference type="SAM" id="SignalP"/>
    </source>
</evidence>
<feature type="chain" id="PRO_5013005271" description="CBM6 domain-containing protein" evidence="1">
    <location>
        <begin position="45"/>
        <end position="1242"/>
    </location>
</feature>
<evidence type="ECO:0000313" key="3">
    <source>
        <dbReference type="EMBL" id="ARU51871.1"/>
    </source>
</evidence>